<evidence type="ECO:0000313" key="2">
    <source>
        <dbReference type="Proteomes" id="UP001359469"/>
    </source>
</evidence>
<reference evidence="1 2" key="1">
    <citation type="submission" date="2024-03" db="EMBL/GenBank/DDBJ databases">
        <title>Analysis of soft rot Pectobacteriaceae population diversity in US potato growing regions between 2016 and 2022.</title>
        <authorList>
            <person name="Ma X."/>
            <person name="Zhang X."/>
            <person name="Stodghill P."/>
            <person name="Rioux R."/>
            <person name="Babler B."/>
            <person name="Shrestha S."/>
            <person name="Babler B."/>
            <person name="Rivedal H."/>
            <person name="Frost K."/>
            <person name="Hao J."/>
            <person name="Secor G."/>
            <person name="Swingle B."/>
        </authorList>
    </citation>
    <scope>NUCLEOTIDE SEQUENCE [LARGE SCALE GENOMIC DNA]</scope>
    <source>
        <strain evidence="1 2">SR64</strain>
    </source>
</reference>
<dbReference type="EMBL" id="JBBBOO010000006">
    <property type="protein sequence ID" value="MEI7064047.1"/>
    <property type="molecule type" value="Genomic_DNA"/>
</dbReference>
<gene>
    <name evidence="1" type="ORF">WCU84_10295</name>
</gene>
<proteinExistence type="predicted"/>
<evidence type="ECO:0008006" key="3">
    <source>
        <dbReference type="Google" id="ProtNLM"/>
    </source>
</evidence>
<name>A0ABU8JKQ8_DICCH</name>
<sequence>MTDNNVILIISVLALSACSTSPRNEPTDTAFLHVARAANECTTDLLRQVKHLDPK</sequence>
<comment type="caution">
    <text evidence="1">The sequence shown here is derived from an EMBL/GenBank/DDBJ whole genome shotgun (WGS) entry which is preliminary data.</text>
</comment>
<protein>
    <recommendedName>
        <fullName evidence="3">Lipoprotein</fullName>
    </recommendedName>
</protein>
<accession>A0ABU8JKQ8</accession>
<dbReference type="RefSeq" id="WP_336729553.1">
    <property type="nucleotide sequence ID" value="NZ_JBBBOO010000006.1"/>
</dbReference>
<dbReference type="Proteomes" id="UP001359469">
    <property type="component" value="Unassembled WGS sequence"/>
</dbReference>
<organism evidence="1 2">
    <name type="scientific">Dickeya chrysanthemi</name>
    <name type="common">Pectobacterium chrysanthemi</name>
    <name type="synonym">Erwinia chrysanthemi</name>
    <dbReference type="NCBI Taxonomy" id="556"/>
    <lineage>
        <taxon>Bacteria</taxon>
        <taxon>Pseudomonadati</taxon>
        <taxon>Pseudomonadota</taxon>
        <taxon>Gammaproteobacteria</taxon>
        <taxon>Enterobacterales</taxon>
        <taxon>Pectobacteriaceae</taxon>
        <taxon>Dickeya</taxon>
    </lineage>
</organism>
<keyword evidence="2" id="KW-1185">Reference proteome</keyword>
<evidence type="ECO:0000313" key="1">
    <source>
        <dbReference type="EMBL" id="MEI7064047.1"/>
    </source>
</evidence>